<evidence type="ECO:0000313" key="2">
    <source>
        <dbReference type="Proteomes" id="UP000025171"/>
    </source>
</evidence>
<dbReference type="SUPFAM" id="SSF54909">
    <property type="entry name" value="Dimeric alpha+beta barrel"/>
    <property type="match status" value="1"/>
</dbReference>
<evidence type="ECO:0000313" key="1">
    <source>
        <dbReference type="EMBL" id="KCZ88905.1"/>
    </source>
</evidence>
<dbReference type="EMBL" id="ARYK01000009">
    <property type="protein sequence ID" value="KCZ88905.1"/>
    <property type="molecule type" value="Genomic_DNA"/>
</dbReference>
<comment type="caution">
    <text evidence="1">The sequence shown here is derived from an EMBL/GenBank/DDBJ whole genome shotgun (WGS) entry which is preliminary data.</text>
</comment>
<gene>
    <name evidence="1" type="ORF">HJO_15349</name>
</gene>
<name>A0A059FE41_9PROT</name>
<sequence length="133" mass="14483">MAAGRDFILRGIDGEVVMLNLLRLRETADYSGAPELAPETPISGREAYDRYIAHTRPFLAASGGHLDLVAEGGAFLIGPPDERWDLVMLVRQKDTETFLSFEQDGAYMAGTGHRTAAIEDSRLLPLKVVAPQG</sequence>
<dbReference type="eggNOG" id="COG5470">
    <property type="taxonomic scope" value="Bacteria"/>
</dbReference>
<keyword evidence="2" id="KW-1185">Reference proteome</keyword>
<dbReference type="Proteomes" id="UP000025171">
    <property type="component" value="Unassembled WGS sequence"/>
</dbReference>
<reference evidence="1 2" key="1">
    <citation type="journal article" date="2014" name="Antonie Van Leeuwenhoek">
        <title>Hyphomonas beringensis sp. nov. and Hyphomonas chukchiensis sp. nov., isolated from surface seawater of the Bering Sea and Chukchi Sea.</title>
        <authorList>
            <person name="Li C."/>
            <person name="Lai Q."/>
            <person name="Li G."/>
            <person name="Dong C."/>
            <person name="Wang J."/>
            <person name="Liao Y."/>
            <person name="Shao Z."/>
        </authorList>
    </citation>
    <scope>NUCLEOTIDE SEQUENCE [LARGE SCALE GENOMIC DNA]</scope>
    <source>
        <strain evidence="1 2">MHS-2</strain>
    </source>
</reference>
<proteinExistence type="predicted"/>
<dbReference type="PATRIC" id="fig|1280950.3.peg.3082"/>
<organism evidence="1 2">
    <name type="scientific">Hyphomonas johnsonii MHS-2</name>
    <dbReference type="NCBI Taxonomy" id="1280950"/>
    <lineage>
        <taxon>Bacteria</taxon>
        <taxon>Pseudomonadati</taxon>
        <taxon>Pseudomonadota</taxon>
        <taxon>Alphaproteobacteria</taxon>
        <taxon>Hyphomonadales</taxon>
        <taxon>Hyphomonadaceae</taxon>
        <taxon>Hyphomonas</taxon>
    </lineage>
</organism>
<evidence type="ECO:0008006" key="3">
    <source>
        <dbReference type="Google" id="ProtNLM"/>
    </source>
</evidence>
<dbReference type="Gene3D" id="3.30.70.100">
    <property type="match status" value="1"/>
</dbReference>
<dbReference type="InterPro" id="IPR011008">
    <property type="entry name" value="Dimeric_a/b-barrel"/>
</dbReference>
<protein>
    <recommendedName>
        <fullName evidence="3">DUF1330 domain-containing protein</fullName>
    </recommendedName>
</protein>
<accession>A0A059FE41</accession>
<dbReference type="STRING" id="1280950.HJO_15349"/>
<dbReference type="AlphaFoldDB" id="A0A059FE41"/>